<keyword evidence="2" id="KW-1185">Reference proteome</keyword>
<proteinExistence type="predicted"/>
<dbReference type="Proteomes" id="UP001231649">
    <property type="component" value="Chromosome 11"/>
</dbReference>
<gene>
    <name evidence="1" type="ORF">PYW08_001816</name>
</gene>
<evidence type="ECO:0000313" key="2">
    <source>
        <dbReference type="Proteomes" id="UP001231649"/>
    </source>
</evidence>
<protein>
    <submittedName>
        <fullName evidence="1">Uncharacterized protein</fullName>
    </submittedName>
</protein>
<accession>A0ACC2R596</accession>
<dbReference type="EMBL" id="CM056787">
    <property type="protein sequence ID" value="KAJ8733518.1"/>
    <property type="molecule type" value="Genomic_DNA"/>
</dbReference>
<reference evidence="1" key="1">
    <citation type="submission" date="2023-03" db="EMBL/GenBank/DDBJ databases">
        <title>Chromosome-level genomes of two armyworms, Mythimna separata and Mythimna loreyi, provide insights into the biosynthesis and reception of sex pheromones.</title>
        <authorList>
            <person name="Zhao H."/>
        </authorList>
    </citation>
    <scope>NUCLEOTIDE SEQUENCE</scope>
    <source>
        <strain evidence="1">BeijingLab</strain>
    </source>
</reference>
<comment type="caution">
    <text evidence="1">The sequence shown here is derived from an EMBL/GenBank/DDBJ whole genome shotgun (WGS) entry which is preliminary data.</text>
</comment>
<organism evidence="1 2">
    <name type="scientific">Mythimna loreyi</name>
    <dbReference type="NCBI Taxonomy" id="667449"/>
    <lineage>
        <taxon>Eukaryota</taxon>
        <taxon>Metazoa</taxon>
        <taxon>Ecdysozoa</taxon>
        <taxon>Arthropoda</taxon>
        <taxon>Hexapoda</taxon>
        <taxon>Insecta</taxon>
        <taxon>Pterygota</taxon>
        <taxon>Neoptera</taxon>
        <taxon>Endopterygota</taxon>
        <taxon>Lepidoptera</taxon>
        <taxon>Glossata</taxon>
        <taxon>Ditrysia</taxon>
        <taxon>Noctuoidea</taxon>
        <taxon>Noctuidae</taxon>
        <taxon>Noctuinae</taxon>
        <taxon>Hadenini</taxon>
        <taxon>Mythimna</taxon>
    </lineage>
</organism>
<sequence length="1491" mass="173868">MASFINSKRYKKRPGTFGIQGHLYETKLLSLIYFRALHDDNIQKFYLATNVDKLGSFDDICFRVKVNQIEKPLTVLIQAKHRENDTVLKLNSKSDLIKHFNSYLKVRNKFKPNNEDVLFDGEYSDTECLFVIYTTAKSDESAQKYKSDSATFLNALIGTEVLGSSLQPLDDSKHAELNQLLLEEELLTLARLIAKCMYGDLLMLNVEDVVLRYHAILAQKVFDVSSEHSEGFRDARLRQDFFDINEETVQTFKEKLCTEILKRRKFLSDISSSLPNDEYLAGCSITDIYNQYQKVKHLIIYEDRKFKFVDKIRSAPYKSFLDKINESQDTIQKILEIAIKQSLPSPTFKVPAWFGNKDLTIRGGDRKTERKLIDLTSKLIRLIEKSRPNNIIIIDESLGKAFLQLSGGIASAVGNLLVFDEDSNMLKFNDNRKLLGELAGKLFDHLTSKIEYLYEYRFDVRVKIFPKLSFDADEYTKNIIRDFSNKLLFYTSQAKEAKVETMTIDEIKKKMCHDDDVHTSNIKSNTIFHFYHDAIQKWWMKKEGEYLTKESSLYKNAEKDVLSQSFTGLINMMQRVKIKKYTFTEDAVNSIKLDEQLSGTVILSKNIRLTVAKLVNHLIKKSCIVLDMQYILNMNIEYTETLQKELIDLNQENILIYACDKAIFGAKYDESRIICITKSIKTKTVIIILNDQNFIENAKKYFIMKDTVLKDERNSLIDMNEESQKSILRNTNVIFHGVEVNLDLIIDEKSLGLVEELVLYKLMQNDKCIIGKPAGNLNDREKVYIERSVKCLKVVTRTLETEDKKIEEGEIKKISSLHDLENDIVLIIGEPGMGKSTLFTQLFLMTKQRVPTDWIVRINLLEYSKQFCTWQENKTVIDTLKSLKFLCQATISKNPIKREEKGVKITLEDLDGAVLLKGCDGDEWTIFQLKLFLHYYNTKQLIILLDGLDEICPTYEREAFSLIKTLMNLHRKHKIWITSRSYHKVIAELNLNFLYKLEPFNNVEQDLYLSAFWKEKNLLKKINHKMIRNNLSDFCFFMTNSIDLRELKSKIHLSDESINKKPILAVYLSLLKYLKPTHTHHYSMDLYNELSSEFSELVANPLHLNLLADHILYNKIDVRFADDYELLAHGECGVVLEPYDEEQAKFILWNNMSATNLDNATFIMYNLLPTVWDLDVNLFEIYERFLEYKLKIRLEEKNHIDLSMPYNRELYKRVYREASDGLKKLAAYVVYNKRLLNKHELKCCEEIINKVKHGEENTDIICNVVNDIPIFVHSTFADYFAVEYICQLIKEQHDSGINLENIFDFILNVIFFELNKNILAILDAKIMFDVELTSIMEDNRGIILRLLLKQNKIVKNRHRSRGDTQSSLCEAIRLGLKNLAYLLSSATYIFMNDFELTNLVNIAKNSNMLMVAIKMGFDDLLISFIDNIRIINESKLNELFENIEIFYKNENYEEVSTDELVQLLHAYVWTRMDIVPDWENLQEFCGHIHFI</sequence>
<evidence type="ECO:0000313" key="1">
    <source>
        <dbReference type="EMBL" id="KAJ8733518.1"/>
    </source>
</evidence>
<name>A0ACC2R596_9NEOP</name>